<evidence type="ECO:0000313" key="8">
    <source>
        <dbReference type="EMBL" id="KNB04587.1"/>
    </source>
</evidence>
<proteinExistence type="predicted"/>
<dbReference type="PANTHER" id="PTHR19304">
    <property type="entry name" value="CYCLIC-AMP RESPONSE ELEMENT BINDING PROTEIN"/>
    <property type="match status" value="1"/>
</dbReference>
<evidence type="ECO:0000256" key="2">
    <source>
        <dbReference type="ARBA" id="ARBA00023015"/>
    </source>
</evidence>
<dbReference type="GO" id="GO:0005634">
    <property type="term" value="C:nucleus"/>
    <property type="evidence" value="ECO:0007669"/>
    <property type="project" value="UniProtKB-SubCell"/>
</dbReference>
<keyword evidence="3" id="KW-0804">Transcription</keyword>
<dbReference type="RefSeq" id="XP_018242632.1">
    <property type="nucleotide sequence ID" value="XM_018385329.1"/>
</dbReference>
<dbReference type="KEGG" id="fox:FOXG_07214"/>
<dbReference type="EMBL" id="DS231702">
    <property type="protein sequence ID" value="KNB04587.1"/>
    <property type="molecule type" value="Genomic_DNA"/>
</dbReference>
<sequence>MFPVPTVGGVDIPEQQPQYSAAPAQPTGPNRRWDGETLQEILLNAERGDTPVNPFRNRIQARPGSAPSKASATAVIVKSLEPRKSGRKLKKQSKGSGPTGQQEELDDDDLVKNPRQRRVLERNRATAARCRLRKRDEASALSSRERAMEDRNRYLSSCFDSLTTEIYYLKTELLRHTCCNCDLIQTYIANEARKSVDALLACSSDLAAYGCSIDPEYVGSSGTKTTGSLDSQSLRAISNSPTPTTAFYQRPKASEVRDGMLSVNLQRLPNLYEPHDSMASIRMISDVPLAGCVPGPYMSTGPQQQLTNQTGLDSLIWGFGG</sequence>
<keyword evidence="2" id="KW-0805">Transcription regulation</keyword>
<dbReference type="InterPro" id="IPR004827">
    <property type="entry name" value="bZIP"/>
</dbReference>
<evidence type="ECO:0000256" key="1">
    <source>
        <dbReference type="ARBA" id="ARBA00004123"/>
    </source>
</evidence>
<dbReference type="VEuPathDB" id="FungiDB:FOXG_06646"/>
<keyword evidence="4" id="KW-0539">Nucleus</keyword>
<dbReference type="GeneID" id="28948943"/>
<accession>A0A0J9UYZ4</accession>
<evidence type="ECO:0000313" key="10">
    <source>
        <dbReference type="Proteomes" id="UP000009097"/>
    </source>
</evidence>
<feature type="domain" description="BZIP" evidence="6">
    <location>
        <begin position="113"/>
        <end position="176"/>
    </location>
</feature>
<reference evidence="7" key="2">
    <citation type="journal article" date="2010" name="Nature">
        <title>Comparative genomics reveals mobile pathogenicity chromosomes in Fusarium.</title>
        <authorList>
            <person name="Ma L.J."/>
            <person name="van der Does H.C."/>
            <person name="Borkovich K.A."/>
            <person name="Coleman J.J."/>
            <person name="Daboussi M.J."/>
            <person name="Di Pietro A."/>
            <person name="Dufresne M."/>
            <person name="Freitag M."/>
            <person name="Grabherr M."/>
            <person name="Henrissat B."/>
            <person name="Houterman P.M."/>
            <person name="Kang S."/>
            <person name="Shim W.B."/>
            <person name="Woloshuk C."/>
            <person name="Xie X."/>
            <person name="Xu J.R."/>
            <person name="Antoniw J."/>
            <person name="Baker S.E."/>
            <person name="Bluhm B.H."/>
            <person name="Breakspear A."/>
            <person name="Brown D.W."/>
            <person name="Butchko R.A."/>
            <person name="Chapman S."/>
            <person name="Coulson R."/>
            <person name="Coutinho P.M."/>
            <person name="Danchin E.G."/>
            <person name="Diener A."/>
            <person name="Gale L.R."/>
            <person name="Gardiner D.M."/>
            <person name="Goff S."/>
            <person name="Hammond-Kosack K.E."/>
            <person name="Hilburn K."/>
            <person name="Hua-Van A."/>
            <person name="Jonkers W."/>
            <person name="Kazan K."/>
            <person name="Kodira C.D."/>
            <person name="Koehrsen M."/>
            <person name="Kumar L."/>
            <person name="Lee Y.H."/>
            <person name="Li L."/>
            <person name="Manners J.M."/>
            <person name="Miranda-Saavedra D."/>
            <person name="Mukherjee M."/>
            <person name="Park G."/>
            <person name="Park J."/>
            <person name="Park S.Y."/>
            <person name="Proctor R.H."/>
            <person name="Regev A."/>
            <person name="Ruiz-Roldan M.C."/>
            <person name="Sain D."/>
            <person name="Sakthikumar S."/>
            <person name="Sykes S."/>
            <person name="Schwartz D.C."/>
            <person name="Turgeon B.G."/>
            <person name="Wapinski I."/>
            <person name="Yoder O."/>
            <person name="Young S."/>
            <person name="Zeng Q."/>
            <person name="Zhou S."/>
            <person name="Galagan J."/>
            <person name="Cuomo C.A."/>
            <person name="Kistler H.C."/>
            <person name="Rep M."/>
        </authorList>
    </citation>
    <scope>NUCLEOTIDE SEQUENCE [LARGE SCALE GENOMIC DNA]</scope>
    <source>
        <strain evidence="7">4287</strain>
    </source>
</reference>
<protein>
    <recommendedName>
        <fullName evidence="6">BZIP domain-containing protein</fullName>
    </recommendedName>
</protein>
<dbReference type="SMART" id="SM00338">
    <property type="entry name" value="BRLZ"/>
    <property type="match status" value="1"/>
</dbReference>
<dbReference type="KEGG" id="fox:FOXG_06646"/>
<dbReference type="VEuPathDB" id="FungiDB:FOXG_06612"/>
<dbReference type="GeneID" id="28948471"/>
<dbReference type="SUPFAM" id="SSF57959">
    <property type="entry name" value="Leucine zipper domain"/>
    <property type="match status" value="1"/>
</dbReference>
<feature type="region of interest" description="Disordered" evidence="5">
    <location>
        <begin position="1"/>
        <end position="117"/>
    </location>
</feature>
<dbReference type="Proteomes" id="UP000009097">
    <property type="component" value="Unassembled WGS sequence"/>
</dbReference>
<dbReference type="VEuPathDB" id="FungiDB:FOXG_07214"/>
<dbReference type="RefSeq" id="XP_018242594.1">
    <property type="nucleotide sequence ID" value="XM_018385304.1"/>
</dbReference>
<name>A0A0J9UYZ4_FUSO4</name>
<dbReference type="PROSITE" id="PS50217">
    <property type="entry name" value="BZIP"/>
    <property type="match status" value="1"/>
</dbReference>
<evidence type="ECO:0000256" key="4">
    <source>
        <dbReference type="ARBA" id="ARBA00023242"/>
    </source>
</evidence>
<gene>
    <name evidence="7" type="ORF">FOXG_06612</name>
    <name evidence="8" type="ORF">FOXG_06646</name>
    <name evidence="9" type="ORF">FOXG_07214</name>
</gene>
<evidence type="ECO:0000256" key="3">
    <source>
        <dbReference type="ARBA" id="ARBA00023163"/>
    </source>
</evidence>
<dbReference type="EMBL" id="DS231704">
    <property type="protein sequence ID" value="KNB06520.1"/>
    <property type="molecule type" value="Genomic_DNA"/>
</dbReference>
<comment type="subcellular location">
    <subcellularLocation>
        <location evidence="1">Nucleus</location>
    </subcellularLocation>
</comment>
<dbReference type="RefSeq" id="XP_018244565.1">
    <property type="nucleotide sequence ID" value="XM_018385835.1"/>
</dbReference>
<dbReference type="GO" id="GO:0003700">
    <property type="term" value="F:DNA-binding transcription factor activity"/>
    <property type="evidence" value="ECO:0007669"/>
    <property type="project" value="InterPro"/>
</dbReference>
<dbReference type="InterPro" id="IPR046347">
    <property type="entry name" value="bZIP_sf"/>
</dbReference>
<organism evidence="7 10">
    <name type="scientific">Fusarium oxysporum f. sp. lycopersici (strain 4287 / CBS 123668 / FGSC 9935 / NRRL 34936)</name>
    <name type="common">Fusarium vascular wilt of tomato</name>
    <dbReference type="NCBI Taxonomy" id="426428"/>
    <lineage>
        <taxon>Eukaryota</taxon>
        <taxon>Fungi</taxon>
        <taxon>Dikarya</taxon>
        <taxon>Ascomycota</taxon>
        <taxon>Pezizomycotina</taxon>
        <taxon>Sordariomycetes</taxon>
        <taxon>Hypocreomycetidae</taxon>
        <taxon>Hypocreales</taxon>
        <taxon>Nectriaceae</taxon>
        <taxon>Fusarium</taxon>
        <taxon>Fusarium oxysporum species complex</taxon>
    </lineage>
</organism>
<dbReference type="AlphaFoldDB" id="A0A0J9UYZ4"/>
<evidence type="ECO:0000313" key="7">
    <source>
        <dbReference type="EMBL" id="KNB04549.1"/>
    </source>
</evidence>
<dbReference type="Gene3D" id="1.20.5.170">
    <property type="match status" value="1"/>
</dbReference>
<evidence type="ECO:0000313" key="9">
    <source>
        <dbReference type="EMBL" id="KNB06520.1"/>
    </source>
</evidence>
<feature type="compositionally biased region" description="Low complexity" evidence="5">
    <location>
        <begin position="13"/>
        <end position="25"/>
    </location>
</feature>
<dbReference type="GeneID" id="28948492"/>
<evidence type="ECO:0000259" key="6">
    <source>
        <dbReference type="PROSITE" id="PS50217"/>
    </source>
</evidence>
<evidence type="ECO:0000256" key="5">
    <source>
        <dbReference type="SAM" id="MobiDB-lite"/>
    </source>
</evidence>
<dbReference type="EMBL" id="DS231702">
    <property type="protein sequence ID" value="KNB04549.1"/>
    <property type="molecule type" value="Genomic_DNA"/>
</dbReference>
<dbReference type="KEGG" id="fox:FOXG_06612"/>
<dbReference type="CDD" id="cd14687">
    <property type="entry name" value="bZIP_ATF2"/>
    <property type="match status" value="1"/>
</dbReference>
<dbReference type="Pfam" id="PF00170">
    <property type="entry name" value="bZIP_1"/>
    <property type="match status" value="1"/>
</dbReference>
<reference evidence="7" key="1">
    <citation type="submission" date="2007-04" db="EMBL/GenBank/DDBJ databases">
        <authorList>
            <consortium name="The Broad Institute Genome Sequencing Platform"/>
            <person name="Birren B."/>
            <person name="Lander E."/>
            <person name="Galagan J."/>
            <person name="Nusbaum C."/>
            <person name="Devon K."/>
            <person name="Ma L.-J."/>
            <person name="Jaffe D."/>
            <person name="Butler J."/>
            <person name="Alvarez P."/>
            <person name="Gnerre S."/>
            <person name="Grabherr M."/>
            <person name="Kleber M."/>
            <person name="Mauceli E."/>
            <person name="Brockman W."/>
            <person name="MacCallum I.A."/>
            <person name="Young S."/>
            <person name="LaButti K."/>
            <person name="DeCaprio D."/>
            <person name="Crawford M."/>
            <person name="Koehrsen M."/>
            <person name="Engels R."/>
            <person name="Montgomery P."/>
            <person name="Pearson M."/>
            <person name="Howarth C."/>
            <person name="Larson L."/>
            <person name="White J."/>
            <person name="O'Leary S."/>
            <person name="Kodira C."/>
            <person name="Zeng Q."/>
            <person name="Yandava C."/>
            <person name="Alvarado L."/>
            <person name="Kistler C."/>
            <person name="Shim W.-B."/>
            <person name="Kang S."/>
            <person name="Woloshuk C."/>
        </authorList>
    </citation>
    <scope>NUCLEOTIDE SEQUENCE</scope>
    <source>
        <strain evidence="7">4287</strain>
    </source>
</reference>
<dbReference type="OrthoDB" id="295274at2759"/>
<dbReference type="InterPro" id="IPR051027">
    <property type="entry name" value="bZIP_transcription_factors"/>
</dbReference>